<name>A0A7J6GGT6_CANSA</name>
<dbReference type="EMBL" id="JAATIP010000057">
    <property type="protein sequence ID" value="KAF4382062.1"/>
    <property type="molecule type" value="Genomic_DNA"/>
</dbReference>
<evidence type="ECO:0000313" key="3">
    <source>
        <dbReference type="Proteomes" id="UP000525078"/>
    </source>
</evidence>
<accession>A0A7J6GGT6</accession>
<protein>
    <submittedName>
        <fullName evidence="2">Uncharacterized protein</fullName>
    </submittedName>
</protein>
<organism evidence="2 3">
    <name type="scientific">Cannabis sativa</name>
    <name type="common">Hemp</name>
    <name type="synonym">Marijuana</name>
    <dbReference type="NCBI Taxonomy" id="3483"/>
    <lineage>
        <taxon>Eukaryota</taxon>
        <taxon>Viridiplantae</taxon>
        <taxon>Streptophyta</taxon>
        <taxon>Embryophyta</taxon>
        <taxon>Tracheophyta</taxon>
        <taxon>Spermatophyta</taxon>
        <taxon>Magnoliopsida</taxon>
        <taxon>eudicotyledons</taxon>
        <taxon>Gunneridae</taxon>
        <taxon>Pentapetalae</taxon>
        <taxon>rosids</taxon>
        <taxon>fabids</taxon>
        <taxon>Rosales</taxon>
        <taxon>Cannabaceae</taxon>
        <taxon>Cannabis</taxon>
    </lineage>
</organism>
<dbReference type="AlphaFoldDB" id="A0A7J6GGT6"/>
<sequence length="200" mass="22353">MEKGKTCSAEKPLVRDKVSGIVEASKRSETKLAPQKHDANVILGDSGINEEHNRGKRRMVEDGQVMGLGKLQKTVSPSYDAIWTQKLFDVPITFQKETDGIEGGPSFVFGPSQQTIPKAQRRKMAVKKDGKNRKSKIDEEDQGWQFTGFYGDPDPNQRSESWKLLTRIGRMYSGPWVIGGDFNEILRSKEKLGGQPKQGS</sequence>
<dbReference type="Proteomes" id="UP000525078">
    <property type="component" value="Unassembled WGS sequence"/>
</dbReference>
<proteinExistence type="predicted"/>
<feature type="region of interest" description="Disordered" evidence="1">
    <location>
        <begin position="102"/>
        <end position="157"/>
    </location>
</feature>
<comment type="caution">
    <text evidence="2">The sequence shown here is derived from an EMBL/GenBank/DDBJ whole genome shotgun (WGS) entry which is preliminary data.</text>
</comment>
<dbReference type="SUPFAM" id="SSF56219">
    <property type="entry name" value="DNase I-like"/>
    <property type="match status" value="1"/>
</dbReference>
<reference evidence="2 3" key="1">
    <citation type="journal article" date="2020" name="bioRxiv">
        <title>Sequence and annotation of 42 cannabis genomes reveals extensive copy number variation in cannabinoid synthesis and pathogen resistance genes.</title>
        <authorList>
            <person name="Mckernan K.J."/>
            <person name="Helbert Y."/>
            <person name="Kane L.T."/>
            <person name="Ebling H."/>
            <person name="Zhang L."/>
            <person name="Liu B."/>
            <person name="Eaton Z."/>
            <person name="Mclaughlin S."/>
            <person name="Kingan S."/>
            <person name="Baybayan P."/>
            <person name="Concepcion G."/>
            <person name="Jordan M."/>
            <person name="Riva A."/>
            <person name="Barbazuk W."/>
            <person name="Harkins T."/>
        </authorList>
    </citation>
    <scope>NUCLEOTIDE SEQUENCE [LARGE SCALE GENOMIC DNA]</scope>
    <source>
        <strain evidence="3">cv. Jamaican Lion 4</strain>
        <tissue evidence="2">Leaf</tissue>
    </source>
</reference>
<dbReference type="Gene3D" id="3.60.10.10">
    <property type="entry name" value="Endonuclease/exonuclease/phosphatase"/>
    <property type="match status" value="1"/>
</dbReference>
<evidence type="ECO:0000313" key="2">
    <source>
        <dbReference type="EMBL" id="KAF4382062.1"/>
    </source>
</evidence>
<evidence type="ECO:0000256" key="1">
    <source>
        <dbReference type="SAM" id="MobiDB-lite"/>
    </source>
</evidence>
<dbReference type="InterPro" id="IPR036691">
    <property type="entry name" value="Endo/exonu/phosph_ase_sf"/>
</dbReference>
<gene>
    <name evidence="2" type="ORF">F8388_001207</name>
</gene>
<feature type="compositionally biased region" description="Basic residues" evidence="1">
    <location>
        <begin position="119"/>
        <end position="134"/>
    </location>
</feature>